<name>A0A2T0LVG1_9PSEU</name>
<evidence type="ECO:0000313" key="1">
    <source>
        <dbReference type="EMBL" id="PRX47841.1"/>
    </source>
</evidence>
<evidence type="ECO:0000313" key="2">
    <source>
        <dbReference type="Proteomes" id="UP000238362"/>
    </source>
</evidence>
<reference evidence="1 2" key="1">
    <citation type="submission" date="2018-03" db="EMBL/GenBank/DDBJ databases">
        <title>Genomic Encyclopedia of Type Strains, Phase III (KMG-III): the genomes of soil and plant-associated and newly described type strains.</title>
        <authorList>
            <person name="Whitman W."/>
        </authorList>
    </citation>
    <scope>NUCLEOTIDE SEQUENCE [LARGE SCALE GENOMIC DNA]</scope>
    <source>
        <strain evidence="1 2">CGMCC 4.7125</strain>
    </source>
</reference>
<keyword evidence="2" id="KW-1185">Reference proteome</keyword>
<protein>
    <submittedName>
        <fullName evidence="1">Uncharacterized protein</fullName>
    </submittedName>
</protein>
<sequence length="31" mass="3585">MWLQIAFVAVVALVFVVRVTRSLTRARRGLR</sequence>
<organism evidence="1 2">
    <name type="scientific">Prauserella shujinwangii</name>
    <dbReference type="NCBI Taxonomy" id="1453103"/>
    <lineage>
        <taxon>Bacteria</taxon>
        <taxon>Bacillati</taxon>
        <taxon>Actinomycetota</taxon>
        <taxon>Actinomycetes</taxon>
        <taxon>Pseudonocardiales</taxon>
        <taxon>Pseudonocardiaceae</taxon>
        <taxon>Prauserella</taxon>
    </lineage>
</organism>
<dbReference type="EMBL" id="PVNH01000005">
    <property type="protein sequence ID" value="PRX47841.1"/>
    <property type="molecule type" value="Genomic_DNA"/>
</dbReference>
<dbReference type="AlphaFoldDB" id="A0A2T0LVG1"/>
<gene>
    <name evidence="1" type="ORF">B0I33_105424</name>
</gene>
<accession>A0A2T0LVG1</accession>
<dbReference type="Proteomes" id="UP000238362">
    <property type="component" value="Unassembled WGS sequence"/>
</dbReference>
<proteinExistence type="predicted"/>
<comment type="caution">
    <text evidence="1">The sequence shown here is derived from an EMBL/GenBank/DDBJ whole genome shotgun (WGS) entry which is preliminary data.</text>
</comment>